<dbReference type="InterPro" id="IPR036865">
    <property type="entry name" value="CRAL-TRIO_dom_sf"/>
</dbReference>
<protein>
    <recommendedName>
        <fullName evidence="1">CRAL-TRIO domain-containing protein</fullName>
    </recommendedName>
</protein>
<gene>
    <name evidence="2" type="ORF">PVAND_011224</name>
</gene>
<dbReference type="PANTHER" id="PTHR10174">
    <property type="entry name" value="ALPHA-TOCOPHEROL TRANSFER PROTEIN-RELATED"/>
    <property type="match status" value="1"/>
</dbReference>
<dbReference type="SUPFAM" id="SSF52087">
    <property type="entry name" value="CRAL/TRIO domain"/>
    <property type="match status" value="1"/>
</dbReference>
<organism evidence="2 3">
    <name type="scientific">Polypedilum vanderplanki</name>
    <name type="common">Sleeping chironomid midge</name>
    <dbReference type="NCBI Taxonomy" id="319348"/>
    <lineage>
        <taxon>Eukaryota</taxon>
        <taxon>Metazoa</taxon>
        <taxon>Ecdysozoa</taxon>
        <taxon>Arthropoda</taxon>
        <taxon>Hexapoda</taxon>
        <taxon>Insecta</taxon>
        <taxon>Pterygota</taxon>
        <taxon>Neoptera</taxon>
        <taxon>Endopterygota</taxon>
        <taxon>Diptera</taxon>
        <taxon>Nematocera</taxon>
        <taxon>Chironomoidea</taxon>
        <taxon>Chironomidae</taxon>
        <taxon>Chironominae</taxon>
        <taxon>Polypedilum</taxon>
        <taxon>Polypedilum</taxon>
    </lineage>
</organism>
<dbReference type="SUPFAM" id="SSF46938">
    <property type="entry name" value="CRAL/TRIO N-terminal domain"/>
    <property type="match status" value="1"/>
</dbReference>
<dbReference type="InterPro" id="IPR036273">
    <property type="entry name" value="CRAL/TRIO_N_dom_sf"/>
</dbReference>
<dbReference type="InterPro" id="IPR001251">
    <property type="entry name" value="CRAL-TRIO_dom"/>
</dbReference>
<evidence type="ECO:0000313" key="3">
    <source>
        <dbReference type="Proteomes" id="UP001107558"/>
    </source>
</evidence>
<dbReference type="CDD" id="cd00170">
    <property type="entry name" value="SEC14"/>
    <property type="match status" value="1"/>
</dbReference>
<keyword evidence="3" id="KW-1185">Reference proteome</keyword>
<dbReference type="Gene3D" id="3.40.525.10">
    <property type="entry name" value="CRAL-TRIO lipid binding domain"/>
    <property type="match status" value="1"/>
</dbReference>
<evidence type="ECO:0000313" key="2">
    <source>
        <dbReference type="EMBL" id="KAG5681816.1"/>
    </source>
</evidence>
<comment type="caution">
    <text evidence="2">The sequence shown here is derived from an EMBL/GenBank/DDBJ whole genome shotgun (WGS) entry which is preliminary data.</text>
</comment>
<reference evidence="2" key="1">
    <citation type="submission" date="2021-03" db="EMBL/GenBank/DDBJ databases">
        <title>Chromosome level genome of the anhydrobiotic midge Polypedilum vanderplanki.</title>
        <authorList>
            <person name="Yoshida Y."/>
            <person name="Kikawada T."/>
            <person name="Gusev O."/>
        </authorList>
    </citation>
    <scope>NUCLEOTIDE SEQUENCE</scope>
    <source>
        <strain evidence="2">NIAS01</strain>
        <tissue evidence="2">Whole body or cell culture</tissue>
    </source>
</reference>
<dbReference type="OrthoDB" id="1434354at2759"/>
<dbReference type="SMART" id="SM00516">
    <property type="entry name" value="SEC14"/>
    <property type="match status" value="1"/>
</dbReference>
<accession>A0A9J6CIU2</accession>
<dbReference type="PROSITE" id="PS50191">
    <property type="entry name" value="CRAL_TRIO"/>
    <property type="match status" value="1"/>
</dbReference>
<dbReference type="PANTHER" id="PTHR10174:SF222">
    <property type="entry name" value="GH10083P-RELATED"/>
    <property type="match status" value="1"/>
</dbReference>
<dbReference type="Proteomes" id="UP001107558">
    <property type="component" value="Chromosome 1"/>
</dbReference>
<dbReference type="GO" id="GO:0016020">
    <property type="term" value="C:membrane"/>
    <property type="evidence" value="ECO:0007669"/>
    <property type="project" value="TreeGrafter"/>
</dbReference>
<name>A0A9J6CIU2_POLVA</name>
<dbReference type="EMBL" id="JADBJN010000001">
    <property type="protein sequence ID" value="KAG5681816.1"/>
    <property type="molecule type" value="Genomic_DNA"/>
</dbReference>
<feature type="domain" description="CRAL-TRIO" evidence="1">
    <location>
        <begin position="99"/>
        <end position="256"/>
    </location>
</feature>
<evidence type="ECO:0000259" key="1">
    <source>
        <dbReference type="PROSITE" id="PS50191"/>
    </source>
</evidence>
<dbReference type="Pfam" id="PF00650">
    <property type="entry name" value="CRAL_TRIO"/>
    <property type="match status" value="1"/>
</dbReference>
<sequence>MSEEISKTPTEDTSKILNHRPDPIKLEEFINRIKNEKTFPQTMNNVLLERYLKISFNNVENAFALLKSGLEMRAKASYLFTDRDVMSSEIQTACTTFQFVPLPKITKDRYKVTIIRFPKCDSNLYDSVQVIKAALMMFDACYTIYDYGDDGFVEGEIFVLDVEGYSFKQFLDLGKNAKTLLFYTSFLQEGAPVTLIRNHICNTSTILDSIMSMVKPILSKAVSDVVHVHRYGNGLLEFIDRDVLPSDYGGFEKSIDELYEDWLKVFKSKRDYLINDNHWKLSEQ</sequence>
<proteinExistence type="predicted"/>
<dbReference type="AlphaFoldDB" id="A0A9J6CIU2"/>
<dbReference type="GO" id="GO:1902936">
    <property type="term" value="F:phosphatidylinositol bisphosphate binding"/>
    <property type="evidence" value="ECO:0007669"/>
    <property type="project" value="TreeGrafter"/>
</dbReference>